<dbReference type="Gene3D" id="3.40.50.10140">
    <property type="entry name" value="Toll/interleukin-1 receptor homology (TIR) domain"/>
    <property type="match status" value="1"/>
</dbReference>
<dbReference type="PRINTS" id="PR01537">
    <property type="entry name" value="INTRLKN1R1F"/>
</dbReference>
<dbReference type="SMART" id="SM00365">
    <property type="entry name" value="LRR_SD22"/>
    <property type="match status" value="10"/>
</dbReference>
<keyword evidence="6" id="KW-0732">Signal</keyword>
<evidence type="ECO:0000256" key="11">
    <source>
        <dbReference type="ARBA" id="ARBA00023170"/>
    </source>
</evidence>
<dbReference type="SUPFAM" id="SSF52200">
    <property type="entry name" value="Toll/Interleukin receptor TIR domain"/>
    <property type="match status" value="1"/>
</dbReference>
<reference evidence="16" key="3">
    <citation type="submission" date="2025-09" db="UniProtKB">
        <authorList>
            <consortium name="Ensembl"/>
        </authorList>
    </citation>
    <scope>IDENTIFICATION</scope>
</reference>
<gene>
    <name evidence="16" type="primary">LOC114661827</name>
</gene>
<dbReference type="InterPro" id="IPR035897">
    <property type="entry name" value="Toll_tir_struct_dom_sf"/>
</dbReference>
<dbReference type="PANTHER" id="PTHR24365:SF545">
    <property type="entry name" value="TOLL-LIKE RECEPTOR 12"/>
    <property type="match status" value="1"/>
</dbReference>
<sequence length="956" mass="108726">MIHSWLLNALTVAIADWVFILSMMALHSYLIWLVCLGGVQTSAYSLRRCFRHAGKPIRISCVNQPINETRAAVQDLPTNLECLNLSSNHIKILQQGDFASFPKLTLLRLDMNQIEDIQEGALRGLQLQSLNLSENRLTNLPSDFGTSLSKLTLLFLSGNKFSNLSDNLFRPLLRLHLLDISHNPLSSITFVSCLISLRKLVARSIGPQSLESQFSLPANINELSLSYNNISKLGLNTSGTSNKILKLDLSNNSISKAKELTSLFLPSLIYLNLCGNPISLLELQSLLKSTWAPRLLNISLCSMSYNDSEQLQMLCQVLSSRPTCHLKLNKNSFRNVQEAFQNCTKIKSLDLSDNQIEEPKLFQSNQTFLESLKLAHNRIRSMDLCAPSGSACLPNLLNLTFQFNRLYSIGENAFQGLSNLRTLSLAVNQIIYIHTLAFNGLHKLEKLDLSRNAIGELFDSMLYHVNKIKILLVRNNRISVLYKKTFCFLTQLRILDLGGNQIQRIEADTFLGLSKLVNLYLDRNLLKSLSEGIFRGLSSLHILDLASNNLQYSELKLEYPSFVHLTSLRRLRLNHQQPYGIHILPSNLFAGLDHLNDLDISSNKLYSLNTLPFASLSNLTALKMSDMCNGVSLIPNATFASLHKLQKMDLENIGMTEIRSEVFHSLSRSLVKLNLKNNMIQVVTLNLAELFPHLDELDIYYNPLACVCENENFLSWTLTSSTQVPSFYKMKCPTLQPHNSKYLFNFDPSICSARLELQAFCISCTLVLSTVIFSLAYCKGRWYFLYGYYLLRAWIHETHLKRYDAFVSYSSKDEVWVLEQLLPNLEGSSDQADCQLCLHHRDFVPGNPIVSSIVDAIYTSRKTLCVVSSNYLLSEWCSMEVQVALHRLFEEHQDVLVIIFLEPLSPHMLSAYHKLRRIIRKKTYLQWPEDMIGQKLFWTKLKRSVTIHTPHLLIMG</sequence>
<reference evidence="16" key="1">
    <citation type="submission" date="2021-06" db="EMBL/GenBank/DDBJ databases">
        <authorList>
            <consortium name="Wellcome Sanger Institute Data Sharing"/>
        </authorList>
    </citation>
    <scope>NUCLEOTIDE SEQUENCE [LARGE SCALE GENOMIC DNA]</scope>
</reference>
<evidence type="ECO:0000313" key="17">
    <source>
        <dbReference type="Proteomes" id="UP000694620"/>
    </source>
</evidence>
<keyword evidence="8" id="KW-0391">Immunity</keyword>
<dbReference type="InterPro" id="IPR026906">
    <property type="entry name" value="LRR_5"/>
</dbReference>
<dbReference type="InterPro" id="IPR003591">
    <property type="entry name" value="Leu-rich_rpt_typical-subtyp"/>
</dbReference>
<dbReference type="InterPro" id="IPR001611">
    <property type="entry name" value="Leu-rich_rpt"/>
</dbReference>
<dbReference type="GO" id="GO:0006954">
    <property type="term" value="P:inflammatory response"/>
    <property type="evidence" value="ECO:0007669"/>
    <property type="project" value="UniProtKB-KW"/>
</dbReference>
<keyword evidence="13" id="KW-0395">Inflammatory response</keyword>
<keyword evidence="3" id="KW-0399">Innate immunity</keyword>
<dbReference type="Pfam" id="PF13306">
    <property type="entry name" value="LRR_5"/>
    <property type="match status" value="1"/>
</dbReference>
<comment type="similarity">
    <text evidence="2">Belongs to the Toll-like receptor family.</text>
</comment>
<evidence type="ECO:0000256" key="3">
    <source>
        <dbReference type="ARBA" id="ARBA00022588"/>
    </source>
</evidence>
<dbReference type="Pfam" id="PF13855">
    <property type="entry name" value="LRR_8"/>
    <property type="match status" value="3"/>
</dbReference>
<dbReference type="GeneTree" id="ENSGT00940000163576"/>
<dbReference type="SUPFAM" id="SSF52058">
    <property type="entry name" value="L domain-like"/>
    <property type="match status" value="2"/>
</dbReference>
<keyword evidence="11" id="KW-0675">Receptor</keyword>
<dbReference type="Proteomes" id="UP000694620">
    <property type="component" value="Chromosome 12"/>
</dbReference>
<name>A0A8C4SMS9_ERPCA</name>
<dbReference type="Gene3D" id="3.80.10.10">
    <property type="entry name" value="Ribonuclease Inhibitor"/>
    <property type="match status" value="5"/>
</dbReference>
<evidence type="ECO:0000256" key="13">
    <source>
        <dbReference type="ARBA" id="ARBA00023198"/>
    </source>
</evidence>
<evidence type="ECO:0000256" key="12">
    <source>
        <dbReference type="ARBA" id="ARBA00023180"/>
    </source>
</evidence>
<feature type="domain" description="TIR" evidence="15">
    <location>
        <begin position="801"/>
        <end position="945"/>
    </location>
</feature>
<dbReference type="SMART" id="SM00255">
    <property type="entry name" value="TIR"/>
    <property type="match status" value="1"/>
</dbReference>
<dbReference type="AlphaFoldDB" id="A0A8C4SMS9"/>
<evidence type="ECO:0000256" key="14">
    <source>
        <dbReference type="SAM" id="Phobius"/>
    </source>
</evidence>
<dbReference type="FunFam" id="3.40.50.10140:FF:000001">
    <property type="entry name" value="Toll-like receptor 2"/>
    <property type="match status" value="1"/>
</dbReference>
<dbReference type="SMART" id="SM00369">
    <property type="entry name" value="LRR_TYP"/>
    <property type="match status" value="17"/>
</dbReference>
<dbReference type="Pfam" id="PF01582">
    <property type="entry name" value="TIR"/>
    <property type="match status" value="1"/>
</dbReference>
<dbReference type="GO" id="GO:0007165">
    <property type="term" value="P:signal transduction"/>
    <property type="evidence" value="ECO:0007669"/>
    <property type="project" value="InterPro"/>
</dbReference>
<protein>
    <submittedName>
        <fullName evidence="16">Toll-like receptor 13</fullName>
    </submittedName>
</protein>
<evidence type="ECO:0000256" key="7">
    <source>
        <dbReference type="ARBA" id="ARBA00022737"/>
    </source>
</evidence>
<dbReference type="PROSITE" id="PS50104">
    <property type="entry name" value="TIR"/>
    <property type="match status" value="1"/>
</dbReference>
<dbReference type="PANTHER" id="PTHR24365">
    <property type="entry name" value="TOLL-LIKE RECEPTOR"/>
    <property type="match status" value="1"/>
</dbReference>
<keyword evidence="10 14" id="KW-0472">Membrane</keyword>
<keyword evidence="17" id="KW-1185">Reference proteome</keyword>
<evidence type="ECO:0000256" key="6">
    <source>
        <dbReference type="ARBA" id="ARBA00022729"/>
    </source>
</evidence>
<comment type="subcellular location">
    <subcellularLocation>
        <location evidence="1">Membrane</location>
        <topology evidence="1">Single-pass type I membrane protein</topology>
    </subcellularLocation>
</comment>
<evidence type="ECO:0000256" key="5">
    <source>
        <dbReference type="ARBA" id="ARBA00022692"/>
    </source>
</evidence>
<dbReference type="Ensembl" id="ENSECRT00000019702.1">
    <property type="protein sequence ID" value="ENSECRP00000019308.1"/>
    <property type="gene ID" value="ENSECRG00000012857.1"/>
</dbReference>
<feature type="transmembrane region" description="Helical" evidence="14">
    <location>
        <begin position="7"/>
        <end position="32"/>
    </location>
</feature>
<dbReference type="PROSITE" id="PS51450">
    <property type="entry name" value="LRR"/>
    <property type="match status" value="6"/>
</dbReference>
<proteinExistence type="inferred from homology"/>
<dbReference type="SMART" id="SM00364">
    <property type="entry name" value="LRR_BAC"/>
    <property type="match status" value="6"/>
</dbReference>
<dbReference type="GO" id="GO:0045087">
    <property type="term" value="P:innate immune response"/>
    <property type="evidence" value="ECO:0007669"/>
    <property type="project" value="UniProtKB-KW"/>
</dbReference>
<evidence type="ECO:0000256" key="9">
    <source>
        <dbReference type="ARBA" id="ARBA00022989"/>
    </source>
</evidence>
<dbReference type="InterPro" id="IPR000157">
    <property type="entry name" value="TIR_dom"/>
</dbReference>
<dbReference type="InterPro" id="IPR032675">
    <property type="entry name" value="LRR_dom_sf"/>
</dbReference>
<evidence type="ECO:0000313" key="16">
    <source>
        <dbReference type="Ensembl" id="ENSECRP00000019308.1"/>
    </source>
</evidence>
<reference evidence="16" key="2">
    <citation type="submission" date="2025-08" db="UniProtKB">
        <authorList>
            <consortium name="Ensembl"/>
        </authorList>
    </citation>
    <scope>IDENTIFICATION</scope>
</reference>
<evidence type="ECO:0000256" key="2">
    <source>
        <dbReference type="ARBA" id="ARBA00009634"/>
    </source>
</evidence>
<keyword evidence="9 14" id="KW-1133">Transmembrane helix</keyword>
<keyword evidence="4" id="KW-0433">Leucine-rich repeat</keyword>
<accession>A0A8C4SMS9</accession>
<keyword evidence="5 14" id="KW-0812">Transmembrane</keyword>
<evidence type="ECO:0000259" key="15">
    <source>
        <dbReference type="PROSITE" id="PS50104"/>
    </source>
</evidence>
<evidence type="ECO:0000256" key="4">
    <source>
        <dbReference type="ARBA" id="ARBA00022614"/>
    </source>
</evidence>
<dbReference type="GO" id="GO:0005886">
    <property type="term" value="C:plasma membrane"/>
    <property type="evidence" value="ECO:0007669"/>
    <property type="project" value="TreeGrafter"/>
</dbReference>
<evidence type="ECO:0000256" key="8">
    <source>
        <dbReference type="ARBA" id="ARBA00022859"/>
    </source>
</evidence>
<dbReference type="GO" id="GO:0038023">
    <property type="term" value="F:signaling receptor activity"/>
    <property type="evidence" value="ECO:0007669"/>
    <property type="project" value="TreeGrafter"/>
</dbReference>
<keyword evidence="12" id="KW-0325">Glycoprotein</keyword>
<evidence type="ECO:0000256" key="10">
    <source>
        <dbReference type="ARBA" id="ARBA00023136"/>
    </source>
</evidence>
<organism evidence="16 17">
    <name type="scientific">Erpetoichthys calabaricus</name>
    <name type="common">Rope fish</name>
    <name type="synonym">Calamoichthys calabaricus</name>
    <dbReference type="NCBI Taxonomy" id="27687"/>
    <lineage>
        <taxon>Eukaryota</taxon>
        <taxon>Metazoa</taxon>
        <taxon>Chordata</taxon>
        <taxon>Craniata</taxon>
        <taxon>Vertebrata</taxon>
        <taxon>Euteleostomi</taxon>
        <taxon>Actinopterygii</taxon>
        <taxon>Polypteriformes</taxon>
        <taxon>Polypteridae</taxon>
        <taxon>Erpetoichthys</taxon>
    </lineage>
</organism>
<keyword evidence="7" id="KW-0677">Repeat</keyword>
<evidence type="ECO:0000256" key="1">
    <source>
        <dbReference type="ARBA" id="ARBA00004479"/>
    </source>
</evidence>